<sequence length="189" mass="21295">MQRIRSFIAIPLPAEIKNSVAKFIRKLAQEDDGIRWVPGDQLSLLLKHLGDVENVEVPEICKVVRDVVDDLEPFELIFSGVGGFPTLDKPRTLYAGIQDPTGSLCQLVESLEIELAELGFKREPRDYRPHLAIGRIKGSRRKASESVIEQMQDKTDPVFGEMIADEIEMIGSFLDKQGPSYHVMDTIEF</sequence>
<dbReference type="PANTHER" id="PTHR35561:SF1">
    <property type="entry name" value="RNA 2',3'-CYCLIC PHOSPHODIESTERASE"/>
    <property type="match status" value="1"/>
</dbReference>
<comment type="similarity">
    <text evidence="2">Belongs to the 2H phosphoesterase superfamily. ThpR family.</text>
</comment>
<dbReference type="Proteomes" id="UP000322699">
    <property type="component" value="Unassembled WGS sequence"/>
</dbReference>
<gene>
    <name evidence="3" type="ORF">LF1_27120</name>
</gene>
<organism evidence="3 4">
    <name type="scientific">Rubripirellula obstinata</name>
    <dbReference type="NCBI Taxonomy" id="406547"/>
    <lineage>
        <taxon>Bacteria</taxon>
        <taxon>Pseudomonadati</taxon>
        <taxon>Planctomycetota</taxon>
        <taxon>Planctomycetia</taxon>
        <taxon>Pirellulales</taxon>
        <taxon>Pirellulaceae</taxon>
        <taxon>Rubripirellula</taxon>
    </lineage>
</organism>
<name>A0A5B1CLD4_9BACT</name>
<keyword evidence="3" id="KW-0436">Ligase</keyword>
<dbReference type="AlphaFoldDB" id="A0A5B1CLD4"/>
<dbReference type="PANTHER" id="PTHR35561">
    <property type="entry name" value="RNA 2',3'-CYCLIC PHOSPHODIESTERASE"/>
    <property type="match status" value="1"/>
</dbReference>
<evidence type="ECO:0000256" key="1">
    <source>
        <dbReference type="ARBA" id="ARBA00022801"/>
    </source>
</evidence>
<proteinExistence type="inferred from homology"/>
<keyword evidence="4" id="KW-1185">Reference proteome</keyword>
<dbReference type="InterPro" id="IPR004175">
    <property type="entry name" value="RNA_CPDase"/>
</dbReference>
<dbReference type="SUPFAM" id="SSF55144">
    <property type="entry name" value="LigT-like"/>
    <property type="match status" value="1"/>
</dbReference>
<dbReference type="EC" id="3.1.4.58" evidence="2"/>
<dbReference type="InterPro" id="IPR009097">
    <property type="entry name" value="Cyclic_Pdiesterase"/>
</dbReference>
<dbReference type="Pfam" id="PF13563">
    <property type="entry name" value="2_5_RNA_ligase2"/>
    <property type="match status" value="1"/>
</dbReference>
<evidence type="ECO:0000313" key="4">
    <source>
        <dbReference type="Proteomes" id="UP000322699"/>
    </source>
</evidence>
<keyword evidence="1 2" id="KW-0378">Hydrolase</keyword>
<comment type="function">
    <text evidence="2">Hydrolyzes RNA 2',3'-cyclic phosphodiester to an RNA 2'-phosphomonoester.</text>
</comment>
<dbReference type="Gene3D" id="3.90.1140.10">
    <property type="entry name" value="Cyclic phosphodiesterase"/>
    <property type="match status" value="1"/>
</dbReference>
<protein>
    <recommendedName>
        <fullName evidence="2">RNA 2',3'-cyclic phosphodiesterase</fullName>
        <shortName evidence="2">RNA 2',3'-CPDase</shortName>
        <ecNumber evidence="2">3.1.4.58</ecNumber>
    </recommendedName>
</protein>
<comment type="catalytic activity">
    <reaction evidence="2">
        <text>a 3'-end 2',3'-cyclophospho-ribonucleotide-RNA + H2O = a 3'-end 2'-phospho-ribonucleotide-RNA + H(+)</text>
        <dbReference type="Rhea" id="RHEA:11828"/>
        <dbReference type="Rhea" id="RHEA-COMP:10464"/>
        <dbReference type="Rhea" id="RHEA-COMP:17353"/>
        <dbReference type="ChEBI" id="CHEBI:15377"/>
        <dbReference type="ChEBI" id="CHEBI:15378"/>
        <dbReference type="ChEBI" id="CHEBI:83064"/>
        <dbReference type="ChEBI" id="CHEBI:173113"/>
        <dbReference type="EC" id="3.1.4.58"/>
    </reaction>
</comment>
<dbReference type="HAMAP" id="MF_01940">
    <property type="entry name" value="RNA_CPDase"/>
    <property type="match status" value="1"/>
</dbReference>
<reference evidence="3 4" key="1">
    <citation type="submission" date="2019-08" db="EMBL/GenBank/DDBJ databases">
        <title>Deep-cultivation of Planctomycetes and their phenomic and genomic characterization uncovers novel biology.</title>
        <authorList>
            <person name="Wiegand S."/>
            <person name="Jogler M."/>
            <person name="Boedeker C."/>
            <person name="Pinto D."/>
            <person name="Vollmers J."/>
            <person name="Rivas-Marin E."/>
            <person name="Kohn T."/>
            <person name="Peeters S.H."/>
            <person name="Heuer A."/>
            <person name="Rast P."/>
            <person name="Oberbeckmann S."/>
            <person name="Bunk B."/>
            <person name="Jeske O."/>
            <person name="Meyerdierks A."/>
            <person name="Storesund J.E."/>
            <person name="Kallscheuer N."/>
            <person name="Luecker S."/>
            <person name="Lage O.M."/>
            <person name="Pohl T."/>
            <person name="Merkel B.J."/>
            <person name="Hornburger P."/>
            <person name="Mueller R.-W."/>
            <person name="Bruemmer F."/>
            <person name="Labrenz M."/>
            <person name="Spormann A.M."/>
            <person name="Op Den Camp H."/>
            <person name="Overmann J."/>
            <person name="Amann R."/>
            <person name="Jetten M.S.M."/>
            <person name="Mascher T."/>
            <person name="Medema M.H."/>
            <person name="Devos D.P."/>
            <person name="Kaster A.-K."/>
            <person name="Ovreas L."/>
            <person name="Rohde M."/>
            <person name="Galperin M.Y."/>
            <person name="Jogler C."/>
        </authorList>
    </citation>
    <scope>NUCLEOTIDE SEQUENCE [LARGE SCALE GENOMIC DNA]</scope>
    <source>
        <strain evidence="3 4">LF1</strain>
    </source>
</reference>
<dbReference type="GO" id="GO:0008664">
    <property type="term" value="F:RNA 2',3'-cyclic 3'-phosphodiesterase activity"/>
    <property type="evidence" value="ECO:0007669"/>
    <property type="project" value="UniProtKB-EC"/>
</dbReference>
<accession>A0A5B1CLD4</accession>
<evidence type="ECO:0000256" key="2">
    <source>
        <dbReference type="HAMAP-Rule" id="MF_01940"/>
    </source>
</evidence>
<dbReference type="EMBL" id="VRLW01000001">
    <property type="protein sequence ID" value="KAA1260173.1"/>
    <property type="molecule type" value="Genomic_DNA"/>
</dbReference>
<comment type="caution">
    <text evidence="3">The sequence shown here is derived from an EMBL/GenBank/DDBJ whole genome shotgun (WGS) entry which is preliminary data.</text>
</comment>
<feature type="active site" description="Proton acceptor" evidence="2">
    <location>
        <position position="130"/>
    </location>
</feature>
<dbReference type="GO" id="GO:0004113">
    <property type="term" value="F:2',3'-cyclic-nucleotide 3'-phosphodiesterase activity"/>
    <property type="evidence" value="ECO:0007669"/>
    <property type="project" value="InterPro"/>
</dbReference>
<dbReference type="RefSeq" id="WP_068262473.1">
    <property type="nucleotide sequence ID" value="NZ_LWSK01000036.1"/>
</dbReference>
<dbReference type="NCBIfam" id="TIGR02258">
    <property type="entry name" value="2_5_ligase"/>
    <property type="match status" value="1"/>
</dbReference>
<dbReference type="OrthoDB" id="9789350at2"/>
<comment type="caution">
    <text evidence="2">Lacks conserved residue(s) required for the propagation of feature annotation.</text>
</comment>
<evidence type="ECO:0000313" key="3">
    <source>
        <dbReference type="EMBL" id="KAA1260173.1"/>
    </source>
</evidence>
<dbReference type="GO" id="GO:0016874">
    <property type="term" value="F:ligase activity"/>
    <property type="evidence" value="ECO:0007669"/>
    <property type="project" value="UniProtKB-KW"/>
</dbReference>